<sequence>MSSNSTTILTTMEPTYTIAAPTSTFLSDDPVASRTAYLSSTVTTLIACIIPMVALMYLFLVSWAYRYSSKNPRPLNKGSAVRVYRYAPWAYIFLVILSLIEVGLHPVFSFE</sequence>
<dbReference type="Proteomes" id="UP000567179">
    <property type="component" value="Unassembled WGS sequence"/>
</dbReference>
<keyword evidence="3" id="KW-1185">Reference proteome</keyword>
<dbReference type="OrthoDB" id="2628419at2759"/>
<keyword evidence="1" id="KW-0472">Membrane</keyword>
<feature type="transmembrane region" description="Helical" evidence="1">
    <location>
        <begin position="42"/>
        <end position="65"/>
    </location>
</feature>
<evidence type="ECO:0000313" key="3">
    <source>
        <dbReference type="Proteomes" id="UP000567179"/>
    </source>
</evidence>
<feature type="transmembrane region" description="Helical" evidence="1">
    <location>
        <begin position="86"/>
        <end position="108"/>
    </location>
</feature>
<protein>
    <submittedName>
        <fullName evidence="2">Uncharacterized protein</fullName>
    </submittedName>
</protein>
<dbReference type="AlphaFoldDB" id="A0A8H5ASR6"/>
<dbReference type="EMBL" id="JAACJJ010000058">
    <property type="protein sequence ID" value="KAF5310219.1"/>
    <property type="molecule type" value="Genomic_DNA"/>
</dbReference>
<accession>A0A8H5ASR6</accession>
<gene>
    <name evidence="2" type="ORF">D9619_010257</name>
</gene>
<name>A0A8H5ASR6_9AGAR</name>
<keyword evidence="1" id="KW-0812">Transmembrane</keyword>
<keyword evidence="1" id="KW-1133">Transmembrane helix</keyword>
<reference evidence="2 3" key="1">
    <citation type="journal article" date="2020" name="ISME J.">
        <title>Uncovering the hidden diversity of litter-decomposition mechanisms in mushroom-forming fungi.</title>
        <authorList>
            <person name="Floudas D."/>
            <person name="Bentzer J."/>
            <person name="Ahren D."/>
            <person name="Johansson T."/>
            <person name="Persson P."/>
            <person name="Tunlid A."/>
        </authorList>
    </citation>
    <scope>NUCLEOTIDE SEQUENCE [LARGE SCALE GENOMIC DNA]</scope>
    <source>
        <strain evidence="2 3">CBS 101986</strain>
    </source>
</reference>
<comment type="caution">
    <text evidence="2">The sequence shown here is derived from an EMBL/GenBank/DDBJ whole genome shotgun (WGS) entry which is preliminary data.</text>
</comment>
<proteinExistence type="predicted"/>
<organism evidence="2 3">
    <name type="scientific">Psilocybe cf. subviscida</name>
    <dbReference type="NCBI Taxonomy" id="2480587"/>
    <lineage>
        <taxon>Eukaryota</taxon>
        <taxon>Fungi</taxon>
        <taxon>Dikarya</taxon>
        <taxon>Basidiomycota</taxon>
        <taxon>Agaricomycotina</taxon>
        <taxon>Agaricomycetes</taxon>
        <taxon>Agaricomycetidae</taxon>
        <taxon>Agaricales</taxon>
        <taxon>Agaricineae</taxon>
        <taxon>Strophariaceae</taxon>
        <taxon>Psilocybe</taxon>
    </lineage>
</organism>
<evidence type="ECO:0000256" key="1">
    <source>
        <dbReference type="SAM" id="Phobius"/>
    </source>
</evidence>
<evidence type="ECO:0000313" key="2">
    <source>
        <dbReference type="EMBL" id="KAF5310219.1"/>
    </source>
</evidence>